<evidence type="ECO:0000259" key="8">
    <source>
        <dbReference type="Pfam" id="PF01478"/>
    </source>
</evidence>
<feature type="transmembrane region" description="Helical" evidence="7">
    <location>
        <begin position="248"/>
        <end position="267"/>
    </location>
</feature>
<dbReference type="AlphaFoldDB" id="A0A162B2H7"/>
<keyword evidence="3" id="KW-1003">Cell membrane</keyword>
<proteinExistence type="inferred from homology"/>
<feature type="domain" description="Prepilin type IV endopeptidase peptidase" evidence="8">
    <location>
        <begin position="138"/>
        <end position="230"/>
    </location>
</feature>
<comment type="similarity">
    <text evidence="2">Belongs to the peptidase A24 family.</text>
</comment>
<dbReference type="InterPro" id="IPR010627">
    <property type="entry name" value="Prepilin_pept_A24_N"/>
</dbReference>
<dbReference type="PANTHER" id="PTHR30487">
    <property type="entry name" value="TYPE 4 PREPILIN-LIKE PROTEINS LEADER PEPTIDE-PROCESSING ENZYME"/>
    <property type="match status" value="1"/>
</dbReference>
<evidence type="ECO:0000313" key="11">
    <source>
        <dbReference type="Proteomes" id="UP000076489"/>
    </source>
</evidence>
<dbReference type="OrthoDB" id="9789291at2"/>
<evidence type="ECO:0000256" key="2">
    <source>
        <dbReference type="ARBA" id="ARBA00005801"/>
    </source>
</evidence>
<dbReference type="Pfam" id="PF06750">
    <property type="entry name" value="A24_N_bact"/>
    <property type="match status" value="1"/>
</dbReference>
<evidence type="ECO:0000313" key="10">
    <source>
        <dbReference type="EMBL" id="KZN20686.1"/>
    </source>
</evidence>
<evidence type="ECO:0000256" key="3">
    <source>
        <dbReference type="ARBA" id="ARBA00022475"/>
    </source>
</evidence>
<feature type="domain" description="Prepilin peptidase A24 N-terminal" evidence="9">
    <location>
        <begin position="21"/>
        <end position="126"/>
    </location>
</feature>
<dbReference type="InterPro" id="IPR000045">
    <property type="entry name" value="Prepilin_IV_endopep_pep"/>
</dbReference>
<comment type="subcellular location">
    <subcellularLocation>
        <location evidence="1">Cell membrane</location>
        <topology evidence="1">Multi-pass membrane protein</topology>
    </subcellularLocation>
</comment>
<evidence type="ECO:0000256" key="1">
    <source>
        <dbReference type="ARBA" id="ARBA00004651"/>
    </source>
</evidence>
<keyword evidence="4 7" id="KW-0812">Transmembrane</keyword>
<evidence type="ECO:0000259" key="9">
    <source>
        <dbReference type="Pfam" id="PF06750"/>
    </source>
</evidence>
<dbReference type="InterPro" id="IPR050882">
    <property type="entry name" value="Prepilin_peptidase/N-MTase"/>
</dbReference>
<feature type="transmembrane region" description="Helical" evidence="7">
    <location>
        <begin position="14"/>
        <end position="37"/>
    </location>
</feature>
<sequence length="273" mass="29588">MSGVLEQLAFYPSLYIPIFGIVGLMIGSFLNVVIYRLPKMLEAEWRAAAREYLAMDEETPERFNLAVPCSACPSCKRSIRPWENIPVLSYVALRGKCGGCSMRISVRYPLVELLGAGAGLLAGWQFGLSLEALAMASVFWTLIALALIDHDTMMLPDSLCLPLLWAGLVFVAIVAPDQLAAHVIGAATGYLAFRVLPIGEGDAKLAAACGAWLGWAALPFFVSVGAGISCLMWVLLYFRNKASRQYPFGPALAVAFVLAVFYGKPYAHYLGLI</sequence>
<dbReference type="Proteomes" id="UP000076489">
    <property type="component" value="Unassembled WGS sequence"/>
</dbReference>
<accession>A0A162B2H7</accession>
<gene>
    <name evidence="10" type="ORF">A1D17_03865</name>
</gene>
<feature type="transmembrane region" description="Helical" evidence="7">
    <location>
        <begin position="213"/>
        <end position="236"/>
    </location>
</feature>
<dbReference type="GO" id="GO:0006465">
    <property type="term" value="P:signal peptide processing"/>
    <property type="evidence" value="ECO:0007669"/>
    <property type="project" value="TreeGrafter"/>
</dbReference>
<name>A0A162B2H7_PSEFL</name>
<evidence type="ECO:0000256" key="6">
    <source>
        <dbReference type="ARBA" id="ARBA00023136"/>
    </source>
</evidence>
<protein>
    <recommendedName>
        <fullName evidence="12">Prepilin peptidase</fullName>
    </recommendedName>
</protein>
<evidence type="ECO:0000256" key="5">
    <source>
        <dbReference type="ARBA" id="ARBA00022989"/>
    </source>
</evidence>
<dbReference type="Gene3D" id="1.20.120.1220">
    <property type="match status" value="1"/>
</dbReference>
<dbReference type="Pfam" id="PF01478">
    <property type="entry name" value="Peptidase_A24"/>
    <property type="match status" value="1"/>
</dbReference>
<evidence type="ECO:0008006" key="12">
    <source>
        <dbReference type="Google" id="ProtNLM"/>
    </source>
</evidence>
<keyword evidence="6 7" id="KW-0472">Membrane</keyword>
<keyword evidence="5 7" id="KW-1133">Transmembrane helix</keyword>
<organism evidence="10 11">
    <name type="scientific">Pseudomonas fluorescens</name>
    <dbReference type="NCBI Taxonomy" id="294"/>
    <lineage>
        <taxon>Bacteria</taxon>
        <taxon>Pseudomonadati</taxon>
        <taxon>Pseudomonadota</taxon>
        <taxon>Gammaproteobacteria</taxon>
        <taxon>Pseudomonadales</taxon>
        <taxon>Pseudomonadaceae</taxon>
        <taxon>Pseudomonas</taxon>
    </lineage>
</organism>
<reference evidence="11" key="1">
    <citation type="submission" date="2016-03" db="EMBL/GenBank/DDBJ databases">
        <authorList>
            <person name="Ray J."/>
            <person name="Price M."/>
            <person name="Deutschbauer A."/>
        </authorList>
    </citation>
    <scope>NUCLEOTIDE SEQUENCE [LARGE SCALE GENOMIC DNA]</scope>
    <source>
        <strain evidence="11">FW300-N1B4</strain>
    </source>
</reference>
<evidence type="ECO:0000256" key="4">
    <source>
        <dbReference type="ARBA" id="ARBA00022692"/>
    </source>
</evidence>
<comment type="caution">
    <text evidence="10">The sequence shown here is derived from an EMBL/GenBank/DDBJ whole genome shotgun (WGS) entry which is preliminary data.</text>
</comment>
<dbReference type="GO" id="GO:0004190">
    <property type="term" value="F:aspartic-type endopeptidase activity"/>
    <property type="evidence" value="ECO:0007669"/>
    <property type="project" value="InterPro"/>
</dbReference>
<feature type="transmembrane region" description="Helical" evidence="7">
    <location>
        <begin position="132"/>
        <end position="148"/>
    </location>
</feature>
<dbReference type="PANTHER" id="PTHR30487:SF0">
    <property type="entry name" value="PREPILIN LEADER PEPTIDASE_N-METHYLTRANSFERASE-RELATED"/>
    <property type="match status" value="1"/>
</dbReference>
<feature type="transmembrane region" description="Helical" evidence="7">
    <location>
        <begin position="160"/>
        <end position="193"/>
    </location>
</feature>
<dbReference type="RefSeq" id="WP_063340733.1">
    <property type="nucleotide sequence ID" value="NZ_LUKJ01000002.1"/>
</dbReference>
<dbReference type="GO" id="GO:0005886">
    <property type="term" value="C:plasma membrane"/>
    <property type="evidence" value="ECO:0007669"/>
    <property type="project" value="UniProtKB-SubCell"/>
</dbReference>
<dbReference type="EMBL" id="LUKJ01000002">
    <property type="protein sequence ID" value="KZN20686.1"/>
    <property type="molecule type" value="Genomic_DNA"/>
</dbReference>
<reference evidence="10 11" key="2">
    <citation type="journal article" date="2018" name="Nature">
        <title>Mutant phenotypes for thousands of bacterial genes of unknown function.</title>
        <authorList>
            <person name="Price M.N."/>
            <person name="Wetmore K.M."/>
            <person name="Waters R.J."/>
            <person name="Callaghan M."/>
            <person name="Ray J."/>
            <person name="Liu H."/>
            <person name="Kuehl J.V."/>
            <person name="Melnyk R.A."/>
            <person name="Lamson J.S."/>
            <person name="Suh Y."/>
            <person name="Carlson H.K."/>
            <person name="Esquivel Z."/>
            <person name="Sadeeshkumar H."/>
            <person name="Chakraborty R."/>
            <person name="Zane G.M."/>
            <person name="Rubin B.E."/>
            <person name="Wall J.D."/>
            <person name="Visel A."/>
            <person name="Bristow J."/>
            <person name="Blow M.J."/>
            <person name="Arkin A.P."/>
            <person name="Deutschbauer A.M."/>
        </authorList>
    </citation>
    <scope>NUCLEOTIDE SEQUENCE [LARGE SCALE GENOMIC DNA]</scope>
    <source>
        <strain evidence="10 11">FW300-N1B4</strain>
    </source>
</reference>
<evidence type="ECO:0000256" key="7">
    <source>
        <dbReference type="SAM" id="Phobius"/>
    </source>
</evidence>